<feature type="compositionally biased region" description="Basic and acidic residues" evidence="1">
    <location>
        <begin position="270"/>
        <end position="288"/>
    </location>
</feature>
<accession>A0A3B4VPS5</accession>
<dbReference type="Proteomes" id="UP000261420">
    <property type="component" value="Unplaced"/>
</dbReference>
<reference evidence="3" key="2">
    <citation type="submission" date="2025-09" db="UniProtKB">
        <authorList>
            <consortium name="Ensembl"/>
        </authorList>
    </citation>
    <scope>IDENTIFICATION</scope>
</reference>
<organism evidence="3 4">
    <name type="scientific">Seriola dumerili</name>
    <name type="common">Greater amberjack</name>
    <name type="synonym">Caranx dumerili</name>
    <dbReference type="NCBI Taxonomy" id="41447"/>
    <lineage>
        <taxon>Eukaryota</taxon>
        <taxon>Metazoa</taxon>
        <taxon>Chordata</taxon>
        <taxon>Craniata</taxon>
        <taxon>Vertebrata</taxon>
        <taxon>Euteleostomi</taxon>
        <taxon>Actinopterygii</taxon>
        <taxon>Neopterygii</taxon>
        <taxon>Teleostei</taxon>
        <taxon>Neoteleostei</taxon>
        <taxon>Acanthomorphata</taxon>
        <taxon>Carangaria</taxon>
        <taxon>Carangiformes</taxon>
        <taxon>Carangidae</taxon>
        <taxon>Seriola</taxon>
    </lineage>
</organism>
<feature type="compositionally biased region" description="Basic and acidic residues" evidence="1">
    <location>
        <begin position="239"/>
        <end position="263"/>
    </location>
</feature>
<feature type="domain" description="FAM21/CAPZIP" evidence="2">
    <location>
        <begin position="101"/>
        <end position="218"/>
    </location>
</feature>
<dbReference type="OMA" id="GEDQHET"/>
<evidence type="ECO:0000313" key="4">
    <source>
        <dbReference type="Proteomes" id="UP000261420"/>
    </source>
</evidence>
<dbReference type="AlphaFoldDB" id="A0A3B4VPS5"/>
<reference evidence="3" key="1">
    <citation type="submission" date="2025-08" db="UniProtKB">
        <authorList>
            <consortium name="Ensembl"/>
        </authorList>
    </citation>
    <scope>IDENTIFICATION</scope>
</reference>
<evidence type="ECO:0000313" key="3">
    <source>
        <dbReference type="Ensembl" id="ENSSDUP00000032554.1"/>
    </source>
</evidence>
<dbReference type="Ensembl" id="ENSSDUT00000033112.1">
    <property type="protein sequence ID" value="ENSSDUP00000032554.1"/>
    <property type="gene ID" value="ENSSDUG00000023393.1"/>
</dbReference>
<sequence>MGHSNVLQKQRMDSFFYRTTQPCCIYLGILYFPPSLLQEEAPSRHSVAELAGRFKGSAPPHDAAGNETDKPVRRRPPCSLQLPKTHGDDQEQSSGVTSPLPAKTKRNSALIEKLQASLSLSPSGPIPSPKSPGFRLRPPAFPPASPSSAPVTAVTTSSTVTPTSPVTASPVTEEEGPASFEDPPTVAEGSILLSMNKSRARHSLRRRPPSRRHRKSSSGDEVGVTNDVADKTTAGGGGGEKEEAGEVFKKEGTTDEMKDDKTDASTCPGEDQHETESREEDEKRKEGENGPMGGEEGDRSSSGGKEEEEEHSGENQAEDVSEGATNTESREEEKSAVIPT</sequence>
<feature type="compositionally biased region" description="Basic residues" evidence="1">
    <location>
        <begin position="198"/>
        <end position="216"/>
    </location>
</feature>
<keyword evidence="4" id="KW-1185">Reference proteome</keyword>
<feature type="region of interest" description="Disordered" evidence="1">
    <location>
        <begin position="119"/>
        <end position="340"/>
    </location>
</feature>
<dbReference type="InterPro" id="IPR029341">
    <property type="entry name" value="FAM21/CAPZIP"/>
</dbReference>
<evidence type="ECO:0000256" key="1">
    <source>
        <dbReference type="SAM" id="MobiDB-lite"/>
    </source>
</evidence>
<feature type="compositionally biased region" description="Basic and acidic residues" evidence="1">
    <location>
        <begin position="328"/>
        <end position="340"/>
    </location>
</feature>
<feature type="region of interest" description="Disordered" evidence="1">
    <location>
        <begin position="54"/>
        <end position="103"/>
    </location>
</feature>
<dbReference type="Pfam" id="PF15255">
    <property type="entry name" value="CAP-ZIP_m"/>
    <property type="match status" value="1"/>
</dbReference>
<feature type="compositionally biased region" description="Acidic residues" evidence="1">
    <location>
        <begin position="306"/>
        <end position="321"/>
    </location>
</feature>
<protein>
    <submittedName>
        <fullName evidence="3">Duboraya</fullName>
    </submittedName>
</protein>
<proteinExistence type="predicted"/>
<dbReference type="GeneTree" id="ENSGT00940000153997"/>
<name>A0A3B4VPS5_SERDU</name>
<evidence type="ECO:0000259" key="2">
    <source>
        <dbReference type="Pfam" id="PF15255"/>
    </source>
</evidence>
<feature type="compositionally biased region" description="Low complexity" evidence="1">
    <location>
        <begin position="146"/>
        <end position="171"/>
    </location>
</feature>
<dbReference type="STRING" id="41447.ENSSDUP00000032554"/>